<evidence type="ECO:0000313" key="3">
    <source>
        <dbReference type="EMBL" id="AOW03449.1"/>
    </source>
</evidence>
<dbReference type="AlphaFoldDB" id="A0A1D8NCU3"/>
<evidence type="ECO:0000313" key="4">
    <source>
        <dbReference type="EMBL" id="RDW26290.1"/>
    </source>
</evidence>
<dbReference type="OMA" id="IWCIVAG"/>
<dbReference type="PRINTS" id="PR02070">
    <property type="entry name" value="NGLYCOSEOS1"/>
</dbReference>
<dbReference type="GeneID" id="2910480"/>
<protein>
    <submittedName>
        <fullName evidence="4">N-glycosylation protein-domain-containing protein</fullName>
    </submittedName>
</protein>
<evidence type="ECO:0000256" key="1">
    <source>
        <dbReference type="SAM" id="MobiDB-lite"/>
    </source>
</evidence>
<dbReference type="Pfam" id="PF12326">
    <property type="entry name" value="EOS1"/>
    <property type="match status" value="2"/>
</dbReference>
<sequence length="227" mass="24988">MFRRKPNTPSPEVSRTSSSSNLASHNSHHPPLKILGLKFVNARLHFLLAVSRGLSVLPPFLGLYRCLLDAWKHRMGDEDSAISSTRSSESIMAGIWCIVAGYLAYAVLDGLMIRWIVTYSTPAAIVRMLSAATLNIVMVHAVHSLISSEQAYQLHIWILISCVLTLAYIIQNFVTSNLALEKKARSVDLIQIAVFAVVPVGMASFLTMLGLIRCLTIVQWDIEAAGI</sequence>
<name>A0A1D8NCU3_YARLL</name>
<dbReference type="VEuPathDB" id="FungiDB:YALI1_D02180g"/>
<dbReference type="KEGG" id="yli:2910480"/>
<reference evidence="4 6" key="2">
    <citation type="submission" date="2018-07" db="EMBL/GenBank/DDBJ databases">
        <title>Draft Genome Assemblies for Five Robust Yarrowia lipolytica Strains Exhibiting High Lipid Production and Pentose Sugar Utilization and Sugar Alcohol Secretion from Undetoxified Lignocellulosic Biomass Hydrolysates.</title>
        <authorList>
            <consortium name="DOE Joint Genome Institute"/>
            <person name="Walker C."/>
            <person name="Ryu S."/>
            <person name="Na H."/>
            <person name="Zane M."/>
            <person name="LaButti K."/>
            <person name="Lipzen A."/>
            <person name="Haridas S."/>
            <person name="Barry K."/>
            <person name="Grigoriev I.V."/>
            <person name="Quarterman J."/>
            <person name="Slininger P."/>
            <person name="Dien B."/>
            <person name="Trinh C.T."/>
        </authorList>
    </citation>
    <scope>NUCLEOTIDE SEQUENCE [LARGE SCALE GENOMIC DNA]</scope>
    <source>
        <strain evidence="4 6">YB392</strain>
    </source>
</reference>
<gene>
    <name evidence="4" type="ORF">B0I71DRAFT_131191</name>
    <name evidence="3" type="ORF">YALI1_D02180g</name>
</gene>
<keyword evidence="2" id="KW-0812">Transmembrane</keyword>
<evidence type="ECO:0000313" key="6">
    <source>
        <dbReference type="Proteomes" id="UP000256601"/>
    </source>
</evidence>
<dbReference type="PANTHER" id="PTHR28147">
    <property type="entry name" value="N-GLYCOSYLATION PROTEIN EOS1"/>
    <property type="match status" value="1"/>
</dbReference>
<dbReference type="Proteomes" id="UP000256601">
    <property type="component" value="Unassembled WGS sequence"/>
</dbReference>
<dbReference type="Proteomes" id="UP000182444">
    <property type="component" value="Chromosome 1D"/>
</dbReference>
<accession>A0A1D8NCU3</accession>
<dbReference type="VEuPathDB" id="FungiDB:YALI0_D01936g"/>
<keyword evidence="2" id="KW-1133">Transmembrane helix</keyword>
<feature type="transmembrane region" description="Helical" evidence="2">
    <location>
        <begin position="154"/>
        <end position="170"/>
    </location>
</feature>
<dbReference type="RefSeq" id="XP_502304.1">
    <property type="nucleotide sequence ID" value="XM_502304.1"/>
</dbReference>
<dbReference type="eggNOG" id="ENOG502QTWB">
    <property type="taxonomic scope" value="Eukaryota"/>
</dbReference>
<dbReference type="InterPro" id="IPR021100">
    <property type="entry name" value="N-glycosylation_EOS1"/>
</dbReference>
<feature type="transmembrane region" description="Helical" evidence="2">
    <location>
        <begin position="93"/>
        <end position="117"/>
    </location>
</feature>
<evidence type="ECO:0000256" key="2">
    <source>
        <dbReference type="SAM" id="Phobius"/>
    </source>
</evidence>
<proteinExistence type="predicted"/>
<dbReference type="PANTHER" id="PTHR28147:SF1">
    <property type="entry name" value="N-GLYCOSYLATION PROTEIN EOS1"/>
    <property type="match status" value="1"/>
</dbReference>
<keyword evidence="2" id="KW-0472">Membrane</keyword>
<dbReference type="GO" id="GO:0034599">
    <property type="term" value="P:cellular response to oxidative stress"/>
    <property type="evidence" value="ECO:0007669"/>
    <property type="project" value="InterPro"/>
</dbReference>
<dbReference type="EMBL" id="CP017556">
    <property type="protein sequence ID" value="AOW03449.1"/>
    <property type="molecule type" value="Genomic_DNA"/>
</dbReference>
<dbReference type="GO" id="GO:0005789">
    <property type="term" value="C:endoplasmic reticulum membrane"/>
    <property type="evidence" value="ECO:0007669"/>
    <property type="project" value="InterPro"/>
</dbReference>
<feature type="transmembrane region" description="Helical" evidence="2">
    <location>
        <begin position="123"/>
        <end position="142"/>
    </location>
</feature>
<evidence type="ECO:0000313" key="5">
    <source>
        <dbReference type="Proteomes" id="UP000182444"/>
    </source>
</evidence>
<dbReference type="EMBL" id="KZ858982">
    <property type="protein sequence ID" value="RDW26290.1"/>
    <property type="molecule type" value="Genomic_DNA"/>
</dbReference>
<dbReference type="OrthoDB" id="2139606at2759"/>
<feature type="transmembrane region" description="Helical" evidence="2">
    <location>
        <begin position="190"/>
        <end position="212"/>
    </location>
</feature>
<organism evidence="3 5">
    <name type="scientific">Yarrowia lipolytica</name>
    <name type="common">Candida lipolytica</name>
    <dbReference type="NCBI Taxonomy" id="4952"/>
    <lineage>
        <taxon>Eukaryota</taxon>
        <taxon>Fungi</taxon>
        <taxon>Dikarya</taxon>
        <taxon>Ascomycota</taxon>
        <taxon>Saccharomycotina</taxon>
        <taxon>Dipodascomycetes</taxon>
        <taxon>Dipodascales</taxon>
        <taxon>Dipodascales incertae sedis</taxon>
        <taxon>Yarrowia</taxon>
    </lineage>
</organism>
<dbReference type="GO" id="GO:0006487">
    <property type="term" value="P:protein N-linked glycosylation"/>
    <property type="evidence" value="ECO:0007669"/>
    <property type="project" value="TreeGrafter"/>
</dbReference>
<reference evidence="3 5" key="1">
    <citation type="journal article" date="2016" name="PLoS ONE">
        <title>Sequence Assembly of Yarrowia lipolytica Strain W29/CLIB89 Shows Transposable Element Diversity.</title>
        <authorList>
            <person name="Magnan C."/>
            <person name="Yu J."/>
            <person name="Chang I."/>
            <person name="Jahn E."/>
            <person name="Kanomata Y."/>
            <person name="Wu J."/>
            <person name="Zeller M."/>
            <person name="Oakes M."/>
            <person name="Baldi P."/>
            <person name="Sandmeyer S."/>
        </authorList>
    </citation>
    <scope>NUCLEOTIDE SEQUENCE [LARGE SCALE GENOMIC DNA]</scope>
    <source>
        <strain evidence="3">CLIB89</strain>
        <strain evidence="5">CLIB89(W29)</strain>
    </source>
</reference>
<feature type="compositionally biased region" description="Low complexity" evidence="1">
    <location>
        <begin position="10"/>
        <end position="25"/>
    </location>
</feature>
<feature type="region of interest" description="Disordered" evidence="1">
    <location>
        <begin position="1"/>
        <end position="27"/>
    </location>
</feature>